<dbReference type="SUPFAM" id="SSF54523">
    <property type="entry name" value="Pili subunits"/>
    <property type="match status" value="1"/>
</dbReference>
<comment type="caution">
    <text evidence="3">The sequence shown here is derived from an EMBL/GenBank/DDBJ whole genome shotgun (WGS) entry which is preliminary data.</text>
</comment>
<feature type="transmembrane region" description="Helical" evidence="2">
    <location>
        <begin position="12"/>
        <end position="33"/>
    </location>
</feature>
<dbReference type="PANTHER" id="PTHR30093">
    <property type="entry name" value="GENERAL SECRETION PATHWAY PROTEIN G"/>
    <property type="match status" value="1"/>
</dbReference>
<keyword evidence="2" id="KW-1133">Transmembrane helix</keyword>
<evidence type="ECO:0000313" key="3">
    <source>
        <dbReference type="EMBL" id="TFZ05378.1"/>
    </source>
</evidence>
<dbReference type="PROSITE" id="PS00409">
    <property type="entry name" value="PROKAR_NTER_METHYL"/>
    <property type="match status" value="1"/>
</dbReference>
<dbReference type="PANTHER" id="PTHR30093:SF47">
    <property type="entry name" value="TYPE IV PILUS NON-CORE MINOR PILIN PILE"/>
    <property type="match status" value="1"/>
</dbReference>
<keyword evidence="4" id="KW-1185">Reference proteome</keyword>
<feature type="region of interest" description="Disordered" evidence="1">
    <location>
        <begin position="113"/>
        <end position="141"/>
    </location>
</feature>
<name>A0A4Z0C4R3_9BURK</name>
<keyword evidence="2" id="KW-0812">Transmembrane</keyword>
<dbReference type="AlphaFoldDB" id="A0A4Z0C4R3"/>
<accession>A0A4Z0C4R3</accession>
<dbReference type="EMBL" id="SMLM01000001">
    <property type="protein sequence ID" value="TFZ05378.1"/>
    <property type="molecule type" value="Genomic_DNA"/>
</dbReference>
<protein>
    <submittedName>
        <fullName evidence="3">Type II secretion system protein</fullName>
    </submittedName>
</protein>
<gene>
    <name evidence="3" type="ORF">EZ313_01510</name>
</gene>
<proteinExistence type="predicted"/>
<dbReference type="InterPro" id="IPR045584">
    <property type="entry name" value="Pilin-like"/>
</dbReference>
<dbReference type="Pfam" id="PF07963">
    <property type="entry name" value="N_methyl"/>
    <property type="match status" value="1"/>
</dbReference>
<reference evidence="3 4" key="1">
    <citation type="submission" date="2019-03" db="EMBL/GenBank/DDBJ databases">
        <title>Ramlibacter henchirensis DSM 14656, whole genome shotgun sequence.</title>
        <authorList>
            <person name="Zhang X."/>
            <person name="Feng G."/>
            <person name="Zhu H."/>
        </authorList>
    </citation>
    <scope>NUCLEOTIDE SEQUENCE [LARGE SCALE GENOMIC DNA]</scope>
    <source>
        <strain evidence="3 4">DSM 14656</strain>
    </source>
</reference>
<evidence type="ECO:0000313" key="4">
    <source>
        <dbReference type="Proteomes" id="UP000298180"/>
    </source>
</evidence>
<evidence type="ECO:0000256" key="2">
    <source>
        <dbReference type="SAM" id="Phobius"/>
    </source>
</evidence>
<sequence>MRRSRTGLGGFSLIEMVITVAIIGVLASIALPLGQLTVQRAREHELRRALREIRTAIDEYKRAADQGRVARAADASGYPPSLDVLVDGVPNAKDPAKRPIYFLRRLPRDPFHEGEASRASETWGLRSYDSPPDNPRPGKDVFDVHSRSAAVGIGGVPYREW</sequence>
<evidence type="ECO:0000256" key="1">
    <source>
        <dbReference type="SAM" id="MobiDB-lite"/>
    </source>
</evidence>
<keyword evidence="2" id="KW-0472">Membrane</keyword>
<dbReference type="Proteomes" id="UP000298180">
    <property type="component" value="Unassembled WGS sequence"/>
</dbReference>
<organism evidence="3 4">
    <name type="scientific">Ramlibacter henchirensis</name>
    <dbReference type="NCBI Taxonomy" id="204072"/>
    <lineage>
        <taxon>Bacteria</taxon>
        <taxon>Pseudomonadati</taxon>
        <taxon>Pseudomonadota</taxon>
        <taxon>Betaproteobacteria</taxon>
        <taxon>Burkholderiales</taxon>
        <taxon>Comamonadaceae</taxon>
        <taxon>Ramlibacter</taxon>
    </lineage>
</organism>
<dbReference type="RefSeq" id="WP_135261459.1">
    <property type="nucleotide sequence ID" value="NZ_SMLM01000001.1"/>
</dbReference>
<dbReference type="Gene3D" id="3.30.700.10">
    <property type="entry name" value="Glycoprotein, Type 4 Pilin"/>
    <property type="match status" value="1"/>
</dbReference>
<dbReference type="InterPro" id="IPR012902">
    <property type="entry name" value="N_methyl_site"/>
</dbReference>
<dbReference type="NCBIfam" id="TIGR02532">
    <property type="entry name" value="IV_pilin_GFxxxE"/>
    <property type="match status" value="1"/>
</dbReference>
<dbReference type="OrthoDB" id="9790526at2"/>